<feature type="signal peptide" evidence="1">
    <location>
        <begin position="1"/>
        <end position="23"/>
    </location>
</feature>
<dbReference type="RefSeq" id="WP_153042278.1">
    <property type="nucleotide sequence ID" value="NZ_LRML01000016.1"/>
</dbReference>
<evidence type="ECO:0000313" key="2">
    <source>
        <dbReference type="EMBL" id="MFC7000129.1"/>
    </source>
</evidence>
<evidence type="ECO:0000256" key="1">
    <source>
        <dbReference type="SAM" id="SignalP"/>
    </source>
</evidence>
<evidence type="ECO:0000313" key="3">
    <source>
        <dbReference type="Proteomes" id="UP001596405"/>
    </source>
</evidence>
<organism evidence="2 3">
    <name type="scientific">Rufibacter roseus</name>
    <dbReference type="NCBI Taxonomy" id="1567108"/>
    <lineage>
        <taxon>Bacteria</taxon>
        <taxon>Pseudomonadati</taxon>
        <taxon>Bacteroidota</taxon>
        <taxon>Cytophagia</taxon>
        <taxon>Cytophagales</taxon>
        <taxon>Hymenobacteraceae</taxon>
        <taxon>Rufibacter</taxon>
    </lineage>
</organism>
<dbReference type="Proteomes" id="UP001596405">
    <property type="component" value="Unassembled WGS sequence"/>
</dbReference>
<keyword evidence="3" id="KW-1185">Reference proteome</keyword>
<dbReference type="EMBL" id="JBHSYQ010000016">
    <property type="protein sequence ID" value="MFC7000129.1"/>
    <property type="molecule type" value="Genomic_DNA"/>
</dbReference>
<name>A0ABW2DQM8_9BACT</name>
<sequence length="165" mass="19026">MSKSLFIMTLLVLGSIISYSQNADLENIHPSIRKVVTTLESEGVDTMMVYYQYCVGCHSLNSSKECNDFLTARIIWKKSGKDFTQRVNCSKADSETSQTDSEAFKYFLENRLILAGRKPLAKGKFYPPLPLHYFGEDFYLKIGKGWYATNLHEDQMESKEWEKYS</sequence>
<keyword evidence="1" id="KW-0732">Signal</keyword>
<feature type="chain" id="PRO_5047382924" description="Cytochrome c domain-containing protein" evidence="1">
    <location>
        <begin position="24"/>
        <end position="165"/>
    </location>
</feature>
<evidence type="ECO:0008006" key="4">
    <source>
        <dbReference type="Google" id="ProtNLM"/>
    </source>
</evidence>
<proteinExistence type="predicted"/>
<reference evidence="3" key="1">
    <citation type="journal article" date="2019" name="Int. J. Syst. Evol. Microbiol.">
        <title>The Global Catalogue of Microorganisms (GCM) 10K type strain sequencing project: providing services to taxonomists for standard genome sequencing and annotation.</title>
        <authorList>
            <consortium name="The Broad Institute Genomics Platform"/>
            <consortium name="The Broad Institute Genome Sequencing Center for Infectious Disease"/>
            <person name="Wu L."/>
            <person name="Ma J."/>
        </authorList>
    </citation>
    <scope>NUCLEOTIDE SEQUENCE [LARGE SCALE GENOMIC DNA]</scope>
    <source>
        <strain evidence="3">CGMCC 4.7393</strain>
    </source>
</reference>
<gene>
    <name evidence="2" type="ORF">ACFQHR_21025</name>
</gene>
<protein>
    <recommendedName>
        <fullName evidence="4">Cytochrome c domain-containing protein</fullName>
    </recommendedName>
</protein>
<accession>A0ABW2DQM8</accession>
<comment type="caution">
    <text evidence="2">The sequence shown here is derived from an EMBL/GenBank/DDBJ whole genome shotgun (WGS) entry which is preliminary data.</text>
</comment>